<gene>
    <name evidence="1" type="ORF">HYZ11_00115</name>
</gene>
<dbReference type="EMBL" id="JACPUR010000001">
    <property type="protein sequence ID" value="MBI3125991.1"/>
    <property type="molecule type" value="Genomic_DNA"/>
</dbReference>
<dbReference type="AlphaFoldDB" id="A0A932HY48"/>
<accession>A0A932HY48</accession>
<organism evidence="1 2">
    <name type="scientific">Tectimicrobiota bacterium</name>
    <dbReference type="NCBI Taxonomy" id="2528274"/>
    <lineage>
        <taxon>Bacteria</taxon>
        <taxon>Pseudomonadati</taxon>
        <taxon>Nitrospinota/Tectimicrobiota group</taxon>
        <taxon>Candidatus Tectimicrobiota</taxon>
    </lineage>
</organism>
<dbReference type="Proteomes" id="UP000782312">
    <property type="component" value="Unassembled WGS sequence"/>
</dbReference>
<protein>
    <submittedName>
        <fullName evidence="1">WbqC family protein</fullName>
    </submittedName>
</protein>
<dbReference type="Pfam" id="PF08889">
    <property type="entry name" value="WbqC"/>
    <property type="match status" value="1"/>
</dbReference>
<sequence>MRAVILQPSYLPWVGYFEQLHQADVFVVYDDVQFDKHGWRNRNRIRTKEGTEWLTVPVQTKGRFGQRNNEVRISEGGRWKKKHLGAIRQHYGMTKAFDLHYPQLERAILHAHGPLLGLNLELLHLAAGWLGLERKVCLSSELRVPENLNPTERLVEICLAVGASSLYEGASGRNYIEEERFTRAGVQLAYQDYEHPVYAQQYPGFVSHLSVIDLLFNHGKDSMAIILSQGVHPLPSSSEA</sequence>
<dbReference type="InterPro" id="IPR014985">
    <property type="entry name" value="WbqC"/>
</dbReference>
<evidence type="ECO:0000313" key="2">
    <source>
        <dbReference type="Proteomes" id="UP000782312"/>
    </source>
</evidence>
<proteinExistence type="predicted"/>
<evidence type="ECO:0000313" key="1">
    <source>
        <dbReference type="EMBL" id="MBI3125991.1"/>
    </source>
</evidence>
<reference evidence="1" key="1">
    <citation type="submission" date="2020-07" db="EMBL/GenBank/DDBJ databases">
        <title>Huge and variable diversity of episymbiotic CPR bacteria and DPANN archaea in groundwater ecosystems.</title>
        <authorList>
            <person name="He C.Y."/>
            <person name="Keren R."/>
            <person name="Whittaker M."/>
            <person name="Farag I.F."/>
            <person name="Doudna J."/>
            <person name="Cate J.H.D."/>
            <person name="Banfield J.F."/>
        </authorList>
    </citation>
    <scope>NUCLEOTIDE SEQUENCE</scope>
    <source>
        <strain evidence="1">NC_groundwater_763_Ag_S-0.2um_68_21</strain>
    </source>
</reference>
<comment type="caution">
    <text evidence="1">The sequence shown here is derived from an EMBL/GenBank/DDBJ whole genome shotgun (WGS) entry which is preliminary data.</text>
</comment>
<name>A0A932HY48_UNCTE</name>